<reference evidence="2 3" key="1">
    <citation type="journal article" date="2021" name="J. Hered.">
        <title>A chromosome-level genome assembly of the parasitoid wasp, Cotesia glomerata (Hymenoptera: Braconidae).</title>
        <authorList>
            <person name="Pinto B.J."/>
            <person name="Weis J.J."/>
            <person name="Gamble T."/>
            <person name="Ode P.J."/>
            <person name="Paul R."/>
            <person name="Zaspel J.M."/>
        </authorList>
    </citation>
    <scope>NUCLEOTIDE SEQUENCE [LARGE SCALE GENOMIC DNA]</scope>
    <source>
        <strain evidence="2">CgM1</strain>
    </source>
</reference>
<feature type="compositionally biased region" description="Polar residues" evidence="1">
    <location>
        <begin position="44"/>
        <end position="54"/>
    </location>
</feature>
<accession>A0AAV7IRA1</accession>
<name>A0AAV7IRA1_COTGL</name>
<feature type="region of interest" description="Disordered" evidence="1">
    <location>
        <begin position="21"/>
        <end position="69"/>
    </location>
</feature>
<dbReference type="EMBL" id="JAHXZJ010001119">
    <property type="protein sequence ID" value="KAH0555200.1"/>
    <property type="molecule type" value="Genomic_DNA"/>
</dbReference>
<feature type="compositionally biased region" description="Basic and acidic residues" evidence="1">
    <location>
        <begin position="21"/>
        <end position="43"/>
    </location>
</feature>
<keyword evidence="3" id="KW-1185">Reference proteome</keyword>
<organism evidence="2 3">
    <name type="scientific">Cotesia glomerata</name>
    <name type="common">Lepidopteran parasitic wasp</name>
    <name type="synonym">Apanteles glomeratus</name>
    <dbReference type="NCBI Taxonomy" id="32391"/>
    <lineage>
        <taxon>Eukaryota</taxon>
        <taxon>Metazoa</taxon>
        <taxon>Ecdysozoa</taxon>
        <taxon>Arthropoda</taxon>
        <taxon>Hexapoda</taxon>
        <taxon>Insecta</taxon>
        <taxon>Pterygota</taxon>
        <taxon>Neoptera</taxon>
        <taxon>Endopterygota</taxon>
        <taxon>Hymenoptera</taxon>
        <taxon>Apocrita</taxon>
        <taxon>Ichneumonoidea</taxon>
        <taxon>Braconidae</taxon>
        <taxon>Microgastrinae</taxon>
        <taxon>Cotesia</taxon>
    </lineage>
</organism>
<sequence length="98" mass="11178">MLVESYSSSFLRAVDREAAKSKRLEANPNQERRRYNKGEERQQRNISIHSSSLGSRDPDPAQTPDSYSCTVRLPGRDLCSAFEDFRTDGIMLTPQNLK</sequence>
<proteinExistence type="predicted"/>
<comment type="caution">
    <text evidence="2">The sequence shown here is derived from an EMBL/GenBank/DDBJ whole genome shotgun (WGS) entry which is preliminary data.</text>
</comment>
<evidence type="ECO:0000313" key="3">
    <source>
        <dbReference type="Proteomes" id="UP000826195"/>
    </source>
</evidence>
<protein>
    <submittedName>
        <fullName evidence="2">Uncharacterized protein</fullName>
    </submittedName>
</protein>
<gene>
    <name evidence="2" type="ORF">KQX54_015997</name>
</gene>
<dbReference type="Proteomes" id="UP000826195">
    <property type="component" value="Unassembled WGS sequence"/>
</dbReference>
<evidence type="ECO:0000256" key="1">
    <source>
        <dbReference type="SAM" id="MobiDB-lite"/>
    </source>
</evidence>
<dbReference type="AlphaFoldDB" id="A0AAV7IRA1"/>
<evidence type="ECO:0000313" key="2">
    <source>
        <dbReference type="EMBL" id="KAH0555200.1"/>
    </source>
</evidence>